<dbReference type="EMBL" id="CP120627">
    <property type="protein sequence ID" value="WEW56112.1"/>
    <property type="molecule type" value="Genomic_DNA"/>
</dbReference>
<dbReference type="Proteomes" id="UP001219355">
    <property type="component" value="Chromosome 1"/>
</dbReference>
<protein>
    <submittedName>
        <fullName evidence="1">Uncharacterized protein</fullName>
    </submittedName>
</protein>
<dbReference type="AlphaFoldDB" id="A0AAF0IGS7"/>
<proteinExistence type="predicted"/>
<name>A0AAF0IGS7_9EURO</name>
<evidence type="ECO:0000313" key="2">
    <source>
        <dbReference type="Proteomes" id="UP001219355"/>
    </source>
</evidence>
<reference evidence="1" key="1">
    <citation type="submission" date="2023-03" db="EMBL/GenBank/DDBJ databases">
        <title>Emydomyces testavorans Genome Sequence.</title>
        <authorList>
            <person name="Hoyer L."/>
        </authorList>
    </citation>
    <scope>NUCLEOTIDE SEQUENCE</scope>
    <source>
        <strain evidence="1">16-2883</strain>
    </source>
</reference>
<sequence length="66" mass="7252">MEIPRGTSSSKEKDDVFGDVETTGFRLERIGGQSANEHEIEQRRAEIEKLAVDVSILEESSSAGKT</sequence>
<keyword evidence="2" id="KW-1185">Reference proteome</keyword>
<organism evidence="1 2">
    <name type="scientific">Emydomyces testavorans</name>
    <dbReference type="NCBI Taxonomy" id="2070801"/>
    <lineage>
        <taxon>Eukaryota</taxon>
        <taxon>Fungi</taxon>
        <taxon>Dikarya</taxon>
        <taxon>Ascomycota</taxon>
        <taxon>Pezizomycotina</taxon>
        <taxon>Eurotiomycetes</taxon>
        <taxon>Eurotiomycetidae</taxon>
        <taxon>Onygenales</taxon>
        <taxon>Nannizziopsiaceae</taxon>
        <taxon>Emydomyces</taxon>
    </lineage>
</organism>
<evidence type="ECO:0000313" key="1">
    <source>
        <dbReference type="EMBL" id="WEW56112.1"/>
    </source>
</evidence>
<accession>A0AAF0IGS7</accession>
<gene>
    <name evidence="1" type="ORF">PRK78_001547</name>
</gene>